<evidence type="ECO:0000256" key="4">
    <source>
        <dbReference type="ARBA" id="ARBA00022771"/>
    </source>
</evidence>
<dbReference type="AlphaFoldDB" id="A0A2T0FGH8"/>
<dbReference type="SMART" id="SM00184">
    <property type="entry name" value="RING"/>
    <property type="match status" value="1"/>
</dbReference>
<dbReference type="Pfam" id="PF13639">
    <property type="entry name" value="zf-RING_2"/>
    <property type="match status" value="1"/>
</dbReference>
<dbReference type="GeneID" id="36515467"/>
<proteinExistence type="predicted"/>
<dbReference type="PROSITE" id="PS50089">
    <property type="entry name" value="ZF_RING_2"/>
    <property type="match status" value="1"/>
</dbReference>
<dbReference type="GO" id="GO:0008270">
    <property type="term" value="F:zinc ion binding"/>
    <property type="evidence" value="ECO:0007669"/>
    <property type="project" value="UniProtKB-KW"/>
</dbReference>
<reference evidence="10 11" key="1">
    <citation type="submission" date="2017-04" db="EMBL/GenBank/DDBJ databases">
        <title>Genome sequencing of [Candida] sorbophila.</title>
        <authorList>
            <person name="Ahn J.O."/>
        </authorList>
    </citation>
    <scope>NUCLEOTIDE SEQUENCE [LARGE SCALE GENOMIC DNA]</scope>
    <source>
        <strain evidence="10 11">DS02</strain>
    </source>
</reference>
<dbReference type="PANTHER" id="PTHR46539">
    <property type="entry name" value="E3 UBIQUITIN-PROTEIN LIGASE ATL42"/>
    <property type="match status" value="1"/>
</dbReference>
<evidence type="ECO:0000256" key="2">
    <source>
        <dbReference type="ARBA" id="ARBA00022692"/>
    </source>
</evidence>
<evidence type="ECO:0000313" key="10">
    <source>
        <dbReference type="EMBL" id="PRT54098.1"/>
    </source>
</evidence>
<dbReference type="GO" id="GO:0016020">
    <property type="term" value="C:membrane"/>
    <property type="evidence" value="ECO:0007669"/>
    <property type="project" value="UniProtKB-SubCell"/>
</dbReference>
<evidence type="ECO:0000256" key="1">
    <source>
        <dbReference type="ARBA" id="ARBA00004370"/>
    </source>
</evidence>
<evidence type="ECO:0000256" key="5">
    <source>
        <dbReference type="ARBA" id="ARBA00022833"/>
    </source>
</evidence>
<dbReference type="PANTHER" id="PTHR46539:SF1">
    <property type="entry name" value="E3 UBIQUITIN-PROTEIN LIGASE ATL42"/>
    <property type="match status" value="1"/>
</dbReference>
<dbReference type="OrthoDB" id="8062037at2759"/>
<keyword evidence="4 8" id="KW-0863">Zinc-finger</keyword>
<comment type="subcellular location">
    <subcellularLocation>
        <location evidence="1">Membrane</location>
    </subcellularLocation>
</comment>
<evidence type="ECO:0000259" key="9">
    <source>
        <dbReference type="PROSITE" id="PS50089"/>
    </source>
</evidence>
<dbReference type="RefSeq" id="XP_024664044.1">
    <property type="nucleotide sequence ID" value="XM_024808276.1"/>
</dbReference>
<keyword evidence="6" id="KW-1133">Transmembrane helix</keyword>
<dbReference type="STRING" id="45607.A0A2T0FGH8"/>
<keyword evidence="5" id="KW-0862">Zinc</keyword>
<keyword evidence="7" id="KW-0472">Membrane</keyword>
<dbReference type="Proteomes" id="UP000238350">
    <property type="component" value="Unassembled WGS sequence"/>
</dbReference>
<evidence type="ECO:0000313" key="11">
    <source>
        <dbReference type="Proteomes" id="UP000238350"/>
    </source>
</evidence>
<sequence length="156" mass="17841">MSTEDRFASEQSARPPTRVFETEALWQRTRSQSADQDTSPMVAAFEEIFALYERFGDARNGTGLPDSFVDSLDRIDRKDLKTEDQCAICSQEYLEDPYPLVVVLPCPGKHTFDLECIGPWLKGNSTCPLCRYDMSKKKEIVIEADDEEEDYDDMYG</sequence>
<accession>A0A2T0FGH8</accession>
<dbReference type="EMBL" id="NDIQ01000001">
    <property type="protein sequence ID" value="PRT54098.1"/>
    <property type="molecule type" value="Genomic_DNA"/>
</dbReference>
<evidence type="ECO:0000256" key="6">
    <source>
        <dbReference type="ARBA" id="ARBA00022989"/>
    </source>
</evidence>
<dbReference type="InterPro" id="IPR013083">
    <property type="entry name" value="Znf_RING/FYVE/PHD"/>
</dbReference>
<protein>
    <recommendedName>
        <fullName evidence="9">RING-type domain-containing protein</fullName>
    </recommendedName>
</protein>
<evidence type="ECO:0000256" key="3">
    <source>
        <dbReference type="ARBA" id="ARBA00022723"/>
    </source>
</evidence>
<feature type="domain" description="RING-type" evidence="9">
    <location>
        <begin position="86"/>
        <end position="131"/>
    </location>
</feature>
<keyword evidence="11" id="KW-1185">Reference proteome</keyword>
<keyword evidence="3" id="KW-0479">Metal-binding</keyword>
<dbReference type="InterPro" id="IPR001841">
    <property type="entry name" value="Znf_RING"/>
</dbReference>
<keyword evidence="2" id="KW-0812">Transmembrane</keyword>
<organism evidence="10 11">
    <name type="scientific">Wickerhamiella sorbophila</name>
    <dbReference type="NCBI Taxonomy" id="45607"/>
    <lineage>
        <taxon>Eukaryota</taxon>
        <taxon>Fungi</taxon>
        <taxon>Dikarya</taxon>
        <taxon>Ascomycota</taxon>
        <taxon>Saccharomycotina</taxon>
        <taxon>Dipodascomycetes</taxon>
        <taxon>Dipodascales</taxon>
        <taxon>Trichomonascaceae</taxon>
        <taxon>Wickerhamiella</taxon>
    </lineage>
</organism>
<comment type="caution">
    <text evidence="10">The sequence shown here is derived from an EMBL/GenBank/DDBJ whole genome shotgun (WGS) entry which is preliminary data.</text>
</comment>
<dbReference type="Gene3D" id="3.30.40.10">
    <property type="entry name" value="Zinc/RING finger domain, C3HC4 (zinc finger)"/>
    <property type="match status" value="1"/>
</dbReference>
<gene>
    <name evidence="10" type="ORF">B9G98_01718</name>
</gene>
<evidence type="ECO:0000256" key="7">
    <source>
        <dbReference type="ARBA" id="ARBA00023136"/>
    </source>
</evidence>
<evidence type="ECO:0000256" key="8">
    <source>
        <dbReference type="PROSITE-ProRule" id="PRU00175"/>
    </source>
</evidence>
<dbReference type="SUPFAM" id="SSF57850">
    <property type="entry name" value="RING/U-box"/>
    <property type="match status" value="1"/>
</dbReference>
<name>A0A2T0FGH8_9ASCO</name>